<feature type="compositionally biased region" description="Low complexity" evidence="1">
    <location>
        <begin position="16"/>
        <end position="39"/>
    </location>
</feature>
<evidence type="ECO:0000256" key="1">
    <source>
        <dbReference type="SAM" id="MobiDB-lite"/>
    </source>
</evidence>
<feature type="compositionally biased region" description="Low complexity" evidence="1">
    <location>
        <begin position="447"/>
        <end position="481"/>
    </location>
</feature>
<reference evidence="2 3" key="1">
    <citation type="submission" date="2019-02" db="EMBL/GenBank/DDBJ databases">
        <title>Genome sequencing of the rare red list fungi Dentipellis fragilis.</title>
        <authorList>
            <person name="Buettner E."/>
            <person name="Kellner H."/>
        </authorList>
    </citation>
    <scope>NUCLEOTIDE SEQUENCE [LARGE SCALE GENOMIC DNA]</scope>
    <source>
        <strain evidence="2 3">DSM 105465</strain>
    </source>
</reference>
<accession>A0A4Y9YSD8</accession>
<evidence type="ECO:0000313" key="3">
    <source>
        <dbReference type="Proteomes" id="UP000298327"/>
    </source>
</evidence>
<dbReference type="OrthoDB" id="3690045at2759"/>
<comment type="caution">
    <text evidence="2">The sequence shown here is derived from an EMBL/GenBank/DDBJ whole genome shotgun (WGS) entry which is preliminary data.</text>
</comment>
<feature type="compositionally biased region" description="Pro residues" evidence="1">
    <location>
        <begin position="494"/>
        <end position="510"/>
    </location>
</feature>
<protein>
    <recommendedName>
        <fullName evidence="4">Post-SET domain-containing protein</fullName>
    </recommendedName>
</protein>
<name>A0A4Y9YSD8_9AGAM</name>
<evidence type="ECO:0000313" key="2">
    <source>
        <dbReference type="EMBL" id="TFY64663.1"/>
    </source>
</evidence>
<dbReference type="EMBL" id="SEOQ01000365">
    <property type="protein sequence ID" value="TFY64663.1"/>
    <property type="molecule type" value="Genomic_DNA"/>
</dbReference>
<feature type="region of interest" description="Disordered" evidence="1">
    <location>
        <begin position="1"/>
        <end position="103"/>
    </location>
</feature>
<dbReference type="Proteomes" id="UP000298327">
    <property type="component" value="Unassembled WGS sequence"/>
</dbReference>
<dbReference type="STRING" id="205917.A0A4Y9YSD8"/>
<proteinExistence type="predicted"/>
<feature type="region of interest" description="Disordered" evidence="1">
    <location>
        <begin position="438"/>
        <end position="516"/>
    </location>
</feature>
<feature type="region of interest" description="Disordered" evidence="1">
    <location>
        <begin position="165"/>
        <end position="184"/>
    </location>
</feature>
<organism evidence="2 3">
    <name type="scientific">Dentipellis fragilis</name>
    <dbReference type="NCBI Taxonomy" id="205917"/>
    <lineage>
        <taxon>Eukaryota</taxon>
        <taxon>Fungi</taxon>
        <taxon>Dikarya</taxon>
        <taxon>Basidiomycota</taxon>
        <taxon>Agaricomycotina</taxon>
        <taxon>Agaricomycetes</taxon>
        <taxon>Russulales</taxon>
        <taxon>Hericiaceae</taxon>
        <taxon>Dentipellis</taxon>
    </lineage>
</organism>
<gene>
    <name evidence="2" type="ORF">EVG20_g5868</name>
</gene>
<keyword evidence="3" id="KW-1185">Reference proteome</keyword>
<feature type="compositionally biased region" description="Polar residues" evidence="1">
    <location>
        <begin position="1"/>
        <end position="15"/>
    </location>
</feature>
<dbReference type="AlphaFoldDB" id="A0A4Y9YSD8"/>
<sequence length="628" mass="66509">MENTGMQSMTSTLATQPSQDPAPQQQQQQQPQAQQVQPPTDGSASAPPTIPVKRGPGRPKGSGVKAKFIDPNAPITPKRPVGRPRKDGLPAGSVPRAPPSRKRKIAAPGTFAVLPDGQQQHLQDAQQHHGASASAPMFATVGPNHEGYPYPPWPVMTAYSTLSAALQSEPPPPPRRESVVSVPPHGPTVDPALSQDEQWTGLDVLALLQQIVVALHMQNPVSRAGLSAEDAFRFHVATLAPKPGTPPPIPALYSILKTFWLPTSPAYFSLTASSSTTPTPSEHRFFYWDPQPLVFNGIACPFCTTPLVNRGCIRSGPVKVYDVGAPYFVIGCEYACVSPPCRAAVHSGEGRKFSSTDRAVMRALPLTLRDELAVVMLPEVADGGTGWNWQALGVSRALWALITSALAAGLEKDAVLQIVRSTQDAAPVQSMAIQKVEDEERMEAVSDEQSQADQAQDQGQDQQQEGEAARDTAAAAAYNDAWKAHSATGDAPSQPAPPSASAPGPAPVPAPEASTSAVATVTPAPAPVQAQAQYAYPQLGPYVPYPYGPYPPPFYGGEPGGALKRNGESLSAEPPAKRIRHCVKCGSKECKGKGGRGFCTNACQDCGKLECKGRNSKRPDKTCVDAWA</sequence>
<evidence type="ECO:0008006" key="4">
    <source>
        <dbReference type="Google" id="ProtNLM"/>
    </source>
</evidence>